<dbReference type="PANTHER" id="PTHR11808">
    <property type="entry name" value="TRANS-SULFURATION ENZYME FAMILY MEMBER"/>
    <property type="match status" value="1"/>
</dbReference>
<dbReference type="AlphaFoldDB" id="A0A0L0GBF3"/>
<comment type="similarity">
    <text evidence="3 9">Belongs to the trans-sulfuration enzymes family.</text>
</comment>
<dbReference type="OrthoDB" id="3512640at2759"/>
<dbReference type="GO" id="GO:0005737">
    <property type="term" value="C:cytoplasm"/>
    <property type="evidence" value="ECO:0007669"/>
    <property type="project" value="TreeGrafter"/>
</dbReference>
<keyword evidence="6" id="KW-0198">Cysteine biosynthesis</keyword>
<dbReference type="SUPFAM" id="SSF53383">
    <property type="entry name" value="PLP-dependent transferases"/>
    <property type="match status" value="1"/>
</dbReference>
<dbReference type="EC" id="4.4.1.1" evidence="4"/>
<protein>
    <recommendedName>
        <fullName evidence="4">cystathionine gamma-lyase</fullName>
        <ecNumber evidence="4">4.4.1.1</ecNumber>
    </recommendedName>
    <alternativeName>
        <fullName evidence="7">Gamma-cystathionase</fullName>
    </alternativeName>
</protein>
<evidence type="ECO:0000313" key="10">
    <source>
        <dbReference type="EMBL" id="KNC86226.1"/>
    </source>
</evidence>
<dbReference type="InterPro" id="IPR015424">
    <property type="entry name" value="PyrdxlP-dep_Trfase"/>
</dbReference>
<accession>A0A0L0GBF3</accession>
<feature type="modified residue" description="N6-(pyridoxal phosphate)lysine" evidence="8">
    <location>
        <position position="163"/>
    </location>
</feature>
<dbReference type="STRING" id="667725.A0A0L0GBF3"/>
<dbReference type="GO" id="GO:0004123">
    <property type="term" value="F:cystathionine gamma-lyase activity"/>
    <property type="evidence" value="ECO:0007669"/>
    <property type="project" value="TreeGrafter"/>
</dbReference>
<keyword evidence="5 8" id="KW-0663">Pyridoxal phosphate</keyword>
<evidence type="ECO:0000256" key="9">
    <source>
        <dbReference type="RuleBase" id="RU362118"/>
    </source>
</evidence>
<dbReference type="EMBL" id="KQ241662">
    <property type="protein sequence ID" value="KNC86226.1"/>
    <property type="molecule type" value="Genomic_DNA"/>
</dbReference>
<dbReference type="InterPro" id="IPR000277">
    <property type="entry name" value="Cys/Met-Metab_PyrdxlP-dep_enz"/>
</dbReference>
<dbReference type="PANTHER" id="PTHR11808:SF15">
    <property type="entry name" value="CYSTATHIONINE GAMMA-LYASE"/>
    <property type="match status" value="1"/>
</dbReference>
<evidence type="ECO:0000256" key="4">
    <source>
        <dbReference type="ARBA" id="ARBA00012085"/>
    </source>
</evidence>
<dbReference type="GO" id="GO:0019343">
    <property type="term" value="P:cysteine biosynthetic process via cystathionine"/>
    <property type="evidence" value="ECO:0007669"/>
    <property type="project" value="TreeGrafter"/>
</dbReference>
<evidence type="ECO:0000313" key="11">
    <source>
        <dbReference type="Proteomes" id="UP000054560"/>
    </source>
</evidence>
<dbReference type="GeneID" id="25902139"/>
<evidence type="ECO:0000256" key="2">
    <source>
        <dbReference type="ARBA" id="ARBA00005038"/>
    </source>
</evidence>
<dbReference type="Proteomes" id="UP000054560">
    <property type="component" value="Unassembled WGS sequence"/>
</dbReference>
<proteinExistence type="inferred from homology"/>
<dbReference type="Gene3D" id="3.40.640.10">
    <property type="entry name" value="Type I PLP-dependent aspartate aminotransferase-like (Major domain)"/>
    <property type="match status" value="1"/>
</dbReference>
<dbReference type="FunFam" id="3.40.640.10:FF:000009">
    <property type="entry name" value="Cystathionine gamma-synthase homolog"/>
    <property type="match status" value="1"/>
</dbReference>
<sequence length="348" mass="38295">MCQPVGAYEYSRTQNPTREAYEGALACVEDGKHGAVFSSGIAAMSSITQLLKAGEHVVCMDDVYGGTHRFFTKVAVNNGIEMDFIDLRDESIRKASLRTNTRMIWIESPTNPTLKLVDIQSIARIAHEYNKDIIVVVDNTFMSPYFQRPLNLGADIVMHSVTKYLNGHSDVCMGAAVTRSDTIGKRLHFIQNAMGATPSPFDCYLAHRGLKTLHLRMKAHGENAMKIALFLENHPRVSKCVYPGLQSHPQHALARSQMTGFGGMLSFYLKGDGKATTQFLQRLKIFTLAESLGAVESLVEVPALMTHHGLSPAQRAAMDISDNMIRISVGVEDVVDLIQDLDNALAAI</sequence>
<keyword evidence="10" id="KW-0456">Lyase</keyword>
<keyword evidence="11" id="KW-1185">Reference proteome</keyword>
<organism evidence="10 11">
    <name type="scientific">Sphaeroforma arctica JP610</name>
    <dbReference type="NCBI Taxonomy" id="667725"/>
    <lineage>
        <taxon>Eukaryota</taxon>
        <taxon>Ichthyosporea</taxon>
        <taxon>Ichthyophonida</taxon>
        <taxon>Sphaeroforma</taxon>
    </lineage>
</organism>
<dbReference type="Pfam" id="PF01053">
    <property type="entry name" value="Cys_Met_Meta_PP"/>
    <property type="match status" value="1"/>
</dbReference>
<dbReference type="FunFam" id="3.90.1150.10:FF:000008">
    <property type="entry name" value="Cystathionine gamma-synthase"/>
    <property type="match status" value="1"/>
</dbReference>
<gene>
    <name evidence="10" type="ORF">SARC_01635</name>
</gene>
<dbReference type="GO" id="GO:0019346">
    <property type="term" value="P:transsulfuration"/>
    <property type="evidence" value="ECO:0007669"/>
    <property type="project" value="InterPro"/>
</dbReference>
<keyword evidence="6" id="KW-0028">Amino-acid biosynthesis</keyword>
<dbReference type="Gene3D" id="3.90.1150.10">
    <property type="entry name" value="Aspartate Aminotransferase, domain 1"/>
    <property type="match status" value="1"/>
</dbReference>
<comment type="pathway">
    <text evidence="2">Amino-acid biosynthesis; L-cysteine biosynthesis; L-cysteine from L-homocysteine and L-serine: step 2/2.</text>
</comment>
<evidence type="ECO:0000256" key="1">
    <source>
        <dbReference type="ARBA" id="ARBA00001933"/>
    </source>
</evidence>
<reference evidence="10 11" key="1">
    <citation type="submission" date="2011-02" db="EMBL/GenBank/DDBJ databases">
        <title>The Genome Sequence of Sphaeroforma arctica JP610.</title>
        <authorList>
            <consortium name="The Broad Institute Genome Sequencing Platform"/>
            <person name="Russ C."/>
            <person name="Cuomo C."/>
            <person name="Young S.K."/>
            <person name="Zeng Q."/>
            <person name="Gargeya S."/>
            <person name="Alvarado L."/>
            <person name="Berlin A."/>
            <person name="Chapman S.B."/>
            <person name="Chen Z."/>
            <person name="Freedman E."/>
            <person name="Gellesch M."/>
            <person name="Goldberg J."/>
            <person name="Griggs A."/>
            <person name="Gujja S."/>
            <person name="Heilman E."/>
            <person name="Heiman D."/>
            <person name="Howarth C."/>
            <person name="Mehta T."/>
            <person name="Neiman D."/>
            <person name="Pearson M."/>
            <person name="Roberts A."/>
            <person name="Saif S."/>
            <person name="Shea T."/>
            <person name="Shenoy N."/>
            <person name="Sisk P."/>
            <person name="Stolte C."/>
            <person name="Sykes S."/>
            <person name="White J."/>
            <person name="Yandava C."/>
            <person name="Burger G."/>
            <person name="Gray M.W."/>
            <person name="Holland P.W.H."/>
            <person name="King N."/>
            <person name="Lang F.B.F."/>
            <person name="Roger A.J."/>
            <person name="Ruiz-Trillo I."/>
            <person name="Haas B."/>
            <person name="Nusbaum C."/>
            <person name="Birren B."/>
        </authorList>
    </citation>
    <scope>NUCLEOTIDE SEQUENCE [LARGE SCALE GENOMIC DNA]</scope>
    <source>
        <strain evidence="10 11">JP610</strain>
    </source>
</reference>
<evidence type="ECO:0000256" key="3">
    <source>
        <dbReference type="ARBA" id="ARBA00009077"/>
    </source>
</evidence>
<evidence type="ECO:0000256" key="7">
    <source>
        <dbReference type="ARBA" id="ARBA00029853"/>
    </source>
</evidence>
<evidence type="ECO:0000256" key="6">
    <source>
        <dbReference type="ARBA" id="ARBA00023192"/>
    </source>
</evidence>
<dbReference type="InterPro" id="IPR015422">
    <property type="entry name" value="PyrdxlP-dep_Trfase_small"/>
</dbReference>
<dbReference type="PIRSF" id="PIRSF001434">
    <property type="entry name" value="CGS"/>
    <property type="match status" value="1"/>
</dbReference>
<dbReference type="GO" id="GO:0030170">
    <property type="term" value="F:pyridoxal phosphate binding"/>
    <property type="evidence" value="ECO:0007669"/>
    <property type="project" value="InterPro"/>
</dbReference>
<comment type="cofactor">
    <cofactor evidence="1 9">
        <name>pyridoxal 5'-phosphate</name>
        <dbReference type="ChEBI" id="CHEBI:597326"/>
    </cofactor>
</comment>
<dbReference type="InterPro" id="IPR015421">
    <property type="entry name" value="PyrdxlP-dep_Trfase_major"/>
</dbReference>
<name>A0A0L0GBF3_9EUKA</name>
<evidence type="ECO:0000256" key="8">
    <source>
        <dbReference type="PIRSR" id="PIRSR001434-2"/>
    </source>
</evidence>
<evidence type="ECO:0000256" key="5">
    <source>
        <dbReference type="ARBA" id="ARBA00022898"/>
    </source>
</evidence>
<dbReference type="CDD" id="cd00614">
    <property type="entry name" value="CGS_like"/>
    <property type="match status" value="1"/>
</dbReference>
<dbReference type="eggNOG" id="KOG0053">
    <property type="taxonomic scope" value="Eukaryota"/>
</dbReference>
<dbReference type="RefSeq" id="XP_014160128.1">
    <property type="nucleotide sequence ID" value="XM_014304653.1"/>
</dbReference>